<dbReference type="AlphaFoldDB" id="A0A858ZTG8"/>
<gene>
    <name evidence="2" type="ORF">HF896_11275</name>
</gene>
<proteinExistence type="predicted"/>
<accession>A0A858ZTG8</accession>
<protein>
    <recommendedName>
        <fullName evidence="4">TnsA endonuclease N-terminal domain-containing protein</fullName>
    </recommendedName>
</protein>
<evidence type="ECO:0000313" key="3">
    <source>
        <dbReference type="Proteomes" id="UP000500755"/>
    </source>
</evidence>
<dbReference type="Proteomes" id="UP000500755">
    <property type="component" value="Chromosome"/>
</dbReference>
<dbReference type="EMBL" id="CP051298">
    <property type="protein sequence ID" value="QKD44166.1"/>
    <property type="molecule type" value="Genomic_DNA"/>
</dbReference>
<name>A0A858ZTG8_9BURK</name>
<evidence type="ECO:0000256" key="1">
    <source>
        <dbReference type="SAM" id="MobiDB-lite"/>
    </source>
</evidence>
<sequence length="228" mass="25577">MPRKLKSPTRTISNAGEHPRFMGLMTSPKAHPARRKVGTAPPGSGVLAFDSLSALACATYLEWRHDVVQFDFEPRKFDFAANGDLPGVSCIPDYEATVDTGEVVIFEAKYSREQLRPAEQAKLRLLEAHFAHRGISYTVVYRLDLEKSGFLQTVTLLRPYAQLEFGPASAEKAIGRLSAFPEADLKTWRQRAASAGVPLALLYQLLYQQRLPLQYRPLQLTELELCRD</sequence>
<evidence type="ECO:0008006" key="4">
    <source>
        <dbReference type="Google" id="ProtNLM"/>
    </source>
</evidence>
<evidence type="ECO:0000313" key="2">
    <source>
        <dbReference type="EMBL" id="QKD44166.1"/>
    </source>
</evidence>
<feature type="region of interest" description="Disordered" evidence="1">
    <location>
        <begin position="1"/>
        <end position="20"/>
    </location>
</feature>
<reference evidence="2 3" key="1">
    <citation type="submission" date="2020-05" db="EMBL/GenBank/DDBJ databases">
        <title>Complete genome sequence of Alicycliphilus denitrificans DP3.</title>
        <authorList>
            <person name="Chen X."/>
        </authorList>
    </citation>
    <scope>NUCLEOTIDE SEQUENCE [LARGE SCALE GENOMIC DNA]</scope>
    <source>
        <strain evidence="2 3">DP3</strain>
    </source>
</reference>
<organism evidence="2 3">
    <name type="scientific">Alicycliphilus denitrificans</name>
    <dbReference type="NCBI Taxonomy" id="179636"/>
    <lineage>
        <taxon>Bacteria</taxon>
        <taxon>Pseudomonadati</taxon>
        <taxon>Pseudomonadota</taxon>
        <taxon>Betaproteobacteria</taxon>
        <taxon>Burkholderiales</taxon>
        <taxon>Comamonadaceae</taxon>
        <taxon>Alicycliphilus</taxon>
    </lineage>
</organism>